<dbReference type="AlphaFoldDB" id="A0A8H5BRJ3"/>
<organism evidence="2 3">
    <name type="scientific">Ephemerocybe angulata</name>
    <dbReference type="NCBI Taxonomy" id="980116"/>
    <lineage>
        <taxon>Eukaryota</taxon>
        <taxon>Fungi</taxon>
        <taxon>Dikarya</taxon>
        <taxon>Basidiomycota</taxon>
        <taxon>Agaricomycotina</taxon>
        <taxon>Agaricomycetes</taxon>
        <taxon>Agaricomycetidae</taxon>
        <taxon>Agaricales</taxon>
        <taxon>Agaricineae</taxon>
        <taxon>Psathyrellaceae</taxon>
        <taxon>Ephemerocybe</taxon>
    </lineage>
</organism>
<name>A0A8H5BRJ3_9AGAR</name>
<protein>
    <submittedName>
        <fullName evidence="2">Uncharacterized protein</fullName>
    </submittedName>
</protein>
<keyword evidence="3" id="KW-1185">Reference proteome</keyword>
<dbReference type="EMBL" id="JAACJK010000138">
    <property type="protein sequence ID" value="KAF5328280.1"/>
    <property type="molecule type" value="Genomic_DNA"/>
</dbReference>
<comment type="caution">
    <text evidence="2">The sequence shown here is derived from an EMBL/GenBank/DDBJ whole genome shotgun (WGS) entry which is preliminary data.</text>
</comment>
<proteinExistence type="predicted"/>
<feature type="compositionally biased region" description="Basic and acidic residues" evidence="1">
    <location>
        <begin position="38"/>
        <end position="47"/>
    </location>
</feature>
<feature type="region of interest" description="Disordered" evidence="1">
    <location>
        <begin position="32"/>
        <end position="54"/>
    </location>
</feature>
<sequence>MSDLRASMLVTITDVCSAVYSISLMKRAVPMQNYDGGGEERRRDMDTQRNANPRLLKYDHEDRGNRSRRSVFKRRTFDDSSINYIETPRVCPARLDALSSLGLDDLGGVECRGIEPSSAGAVARFDDFRACGRLHDPRAIDVLADSPGAPTGLGAWIPHADFASEASSALRSRVVDVRGVGCRILSLREAESEASFNGFRTAGMHCDARAMCVGAAVAIGRSLVSVDRLEASLSLVSLANSAVVVVGDDLRVWGAGIEP</sequence>
<dbReference type="Proteomes" id="UP000541558">
    <property type="component" value="Unassembled WGS sequence"/>
</dbReference>
<evidence type="ECO:0000313" key="2">
    <source>
        <dbReference type="EMBL" id="KAF5328280.1"/>
    </source>
</evidence>
<reference evidence="2 3" key="1">
    <citation type="journal article" date="2020" name="ISME J.">
        <title>Uncovering the hidden diversity of litter-decomposition mechanisms in mushroom-forming fungi.</title>
        <authorList>
            <person name="Floudas D."/>
            <person name="Bentzer J."/>
            <person name="Ahren D."/>
            <person name="Johansson T."/>
            <person name="Persson P."/>
            <person name="Tunlid A."/>
        </authorList>
    </citation>
    <scope>NUCLEOTIDE SEQUENCE [LARGE SCALE GENOMIC DNA]</scope>
    <source>
        <strain evidence="2 3">CBS 175.51</strain>
    </source>
</reference>
<dbReference type="OrthoDB" id="3092567at2759"/>
<evidence type="ECO:0000256" key="1">
    <source>
        <dbReference type="SAM" id="MobiDB-lite"/>
    </source>
</evidence>
<accession>A0A8H5BRJ3</accession>
<evidence type="ECO:0000313" key="3">
    <source>
        <dbReference type="Proteomes" id="UP000541558"/>
    </source>
</evidence>
<gene>
    <name evidence="2" type="ORF">D9611_014761</name>
</gene>